<dbReference type="PANTHER" id="PTHR45892">
    <property type="entry name" value="AMINOACYLASE-1"/>
    <property type="match status" value="1"/>
</dbReference>
<reference evidence="2 3" key="2">
    <citation type="journal article" date="2017" name="Genome Biol.">
        <title>New reference genome sequences of hot pepper reveal the massive evolution of plant disease-resistance genes by retroduplication.</title>
        <authorList>
            <person name="Kim S."/>
            <person name="Park J."/>
            <person name="Yeom S.I."/>
            <person name="Kim Y.M."/>
            <person name="Seo E."/>
            <person name="Kim K.T."/>
            <person name="Kim M.S."/>
            <person name="Lee J.M."/>
            <person name="Cheong K."/>
            <person name="Shin H.S."/>
            <person name="Kim S.B."/>
            <person name="Han K."/>
            <person name="Lee J."/>
            <person name="Park M."/>
            <person name="Lee H.A."/>
            <person name="Lee H.Y."/>
            <person name="Lee Y."/>
            <person name="Oh S."/>
            <person name="Lee J.H."/>
            <person name="Choi E."/>
            <person name="Choi E."/>
            <person name="Lee S.E."/>
            <person name="Jeon J."/>
            <person name="Kim H."/>
            <person name="Choi G."/>
            <person name="Song H."/>
            <person name="Lee J."/>
            <person name="Lee S.C."/>
            <person name="Kwon J.K."/>
            <person name="Lee H.Y."/>
            <person name="Koo N."/>
            <person name="Hong Y."/>
            <person name="Kim R.W."/>
            <person name="Kang W.H."/>
            <person name="Huh J.H."/>
            <person name="Kang B.C."/>
            <person name="Yang T.J."/>
            <person name="Lee Y.H."/>
            <person name="Bennetzen J.L."/>
            <person name="Choi D."/>
        </authorList>
    </citation>
    <scope>NUCLEOTIDE SEQUENCE [LARGE SCALE GENOMIC DNA]</scope>
    <source>
        <strain evidence="3">cv. CM334</strain>
    </source>
</reference>
<evidence type="ECO:0000313" key="3">
    <source>
        <dbReference type="Proteomes" id="UP000222542"/>
    </source>
</evidence>
<dbReference type="Pfam" id="PF01546">
    <property type="entry name" value="Peptidase_M20"/>
    <property type="match status" value="1"/>
</dbReference>
<comment type="caution">
    <text evidence="2">The sequence shown here is derived from an EMBL/GenBank/DDBJ whole genome shotgun (WGS) entry which is preliminary data.</text>
</comment>
<dbReference type="GO" id="GO:0004046">
    <property type="term" value="F:aminoacylase activity"/>
    <property type="evidence" value="ECO:0000318"/>
    <property type="project" value="GO_Central"/>
</dbReference>
<dbReference type="Proteomes" id="UP000222542">
    <property type="component" value="Unassembled WGS sequence"/>
</dbReference>
<protein>
    <submittedName>
        <fullName evidence="2">Uncharacterized protein</fullName>
    </submittedName>
</protein>
<dbReference type="Gene3D" id="3.40.630.10">
    <property type="entry name" value="Zn peptidases"/>
    <property type="match status" value="1"/>
</dbReference>
<dbReference type="STRING" id="4072.A0A2G3AHJ4"/>
<dbReference type="InterPro" id="IPR052083">
    <property type="entry name" value="Aminoacylase-1_M20A"/>
</dbReference>
<keyword evidence="3" id="KW-1185">Reference proteome</keyword>
<accession>A0A2G3AHJ4</accession>
<reference evidence="2 3" key="1">
    <citation type="journal article" date="2014" name="Nat. Genet.">
        <title>Genome sequence of the hot pepper provides insights into the evolution of pungency in Capsicum species.</title>
        <authorList>
            <person name="Kim S."/>
            <person name="Park M."/>
            <person name="Yeom S.I."/>
            <person name="Kim Y.M."/>
            <person name="Lee J.M."/>
            <person name="Lee H.A."/>
            <person name="Seo E."/>
            <person name="Choi J."/>
            <person name="Cheong K."/>
            <person name="Kim K.T."/>
            <person name="Jung K."/>
            <person name="Lee G.W."/>
            <person name="Oh S.K."/>
            <person name="Bae C."/>
            <person name="Kim S.B."/>
            <person name="Lee H.Y."/>
            <person name="Kim S.Y."/>
            <person name="Kim M.S."/>
            <person name="Kang B.C."/>
            <person name="Jo Y.D."/>
            <person name="Yang H.B."/>
            <person name="Jeong H.J."/>
            <person name="Kang W.H."/>
            <person name="Kwon J.K."/>
            <person name="Shin C."/>
            <person name="Lim J.Y."/>
            <person name="Park J.H."/>
            <person name="Huh J.H."/>
            <person name="Kim J.S."/>
            <person name="Kim B.D."/>
            <person name="Cohen O."/>
            <person name="Paran I."/>
            <person name="Suh M.C."/>
            <person name="Lee S.B."/>
            <person name="Kim Y.K."/>
            <person name="Shin Y."/>
            <person name="Noh S.J."/>
            <person name="Park J."/>
            <person name="Seo Y.S."/>
            <person name="Kwon S.Y."/>
            <person name="Kim H.A."/>
            <person name="Park J.M."/>
            <person name="Kim H.J."/>
            <person name="Choi S.B."/>
            <person name="Bosland P.W."/>
            <person name="Reeves G."/>
            <person name="Jo S.H."/>
            <person name="Lee B.W."/>
            <person name="Cho H.T."/>
            <person name="Choi H.S."/>
            <person name="Lee M.S."/>
            <person name="Yu Y."/>
            <person name="Do Choi Y."/>
            <person name="Park B.S."/>
            <person name="van Deynze A."/>
            <person name="Ashrafi H."/>
            <person name="Hill T."/>
            <person name="Kim W.T."/>
            <person name="Pai H.S."/>
            <person name="Ahn H.K."/>
            <person name="Yeam I."/>
            <person name="Giovannoni J.J."/>
            <person name="Rose J.K."/>
            <person name="Sorensen I."/>
            <person name="Lee S.J."/>
            <person name="Kim R.W."/>
            <person name="Choi I.Y."/>
            <person name="Choi B.S."/>
            <person name="Lim J.S."/>
            <person name="Lee Y.H."/>
            <person name="Choi D."/>
        </authorList>
    </citation>
    <scope>NUCLEOTIDE SEQUENCE [LARGE SCALE GENOMIC DNA]</scope>
    <source>
        <strain evidence="3">cv. CM334</strain>
    </source>
</reference>
<dbReference type="Gramene" id="PHT93715">
    <property type="protein sequence ID" value="PHT93715"/>
    <property type="gene ID" value="T459_01597"/>
</dbReference>
<dbReference type="EMBL" id="AYRZ02000001">
    <property type="protein sequence ID" value="PHT93715.1"/>
    <property type="molecule type" value="Genomic_DNA"/>
</dbReference>
<dbReference type="SUPFAM" id="SSF53187">
    <property type="entry name" value="Zn-dependent exopeptidases"/>
    <property type="match status" value="1"/>
</dbReference>
<organism evidence="2 3">
    <name type="scientific">Capsicum annuum</name>
    <name type="common">Capsicum pepper</name>
    <dbReference type="NCBI Taxonomy" id="4072"/>
    <lineage>
        <taxon>Eukaryota</taxon>
        <taxon>Viridiplantae</taxon>
        <taxon>Streptophyta</taxon>
        <taxon>Embryophyta</taxon>
        <taxon>Tracheophyta</taxon>
        <taxon>Spermatophyta</taxon>
        <taxon>Magnoliopsida</taxon>
        <taxon>eudicotyledons</taxon>
        <taxon>Gunneridae</taxon>
        <taxon>Pentapetalae</taxon>
        <taxon>asterids</taxon>
        <taxon>lamiids</taxon>
        <taxon>Solanales</taxon>
        <taxon>Solanaceae</taxon>
        <taxon>Solanoideae</taxon>
        <taxon>Capsiceae</taxon>
        <taxon>Capsicum</taxon>
    </lineage>
</organism>
<evidence type="ECO:0000313" key="2">
    <source>
        <dbReference type="EMBL" id="PHT93715.1"/>
    </source>
</evidence>
<name>A0A2G3AHJ4_CAPAN</name>
<dbReference type="InterPro" id="IPR002933">
    <property type="entry name" value="Peptidase_M20"/>
</dbReference>
<feature type="region of interest" description="Disordered" evidence="1">
    <location>
        <begin position="1"/>
        <end position="28"/>
    </location>
</feature>
<evidence type="ECO:0000256" key="1">
    <source>
        <dbReference type="SAM" id="MobiDB-lite"/>
    </source>
</evidence>
<dbReference type="AlphaFoldDB" id="A0A2G3AHJ4"/>
<dbReference type="PANTHER" id="PTHR45892:SF3">
    <property type="entry name" value="PUTATIVE-RELATED"/>
    <property type="match status" value="1"/>
</dbReference>
<gene>
    <name evidence="2" type="ORF">T459_01597</name>
</gene>
<sequence length="267" mass="30132">MERVETQESEDGTQSTDAFTTVMGPNHPSRVRLLGCGVTKTLLKQKASDSGSSSKPDELVEKRLDKLEERMQQRINAQRDIIEREVTMNIIAQLQRLNPELTLDPNMLGFNVHSSGEALANQPINHPSVGSNNQAPVPATLQLDSIPSLPSIIFNSHLDSVPTELDKWTHLSFPTRMTSNGKIFARVQDDKCIGMHYLEAIKVIQNFDPNFVPLRNVQIVYVPDEEVGGFDGMKKFVELKEFEELNVGFMMDERLQLMMSLRVFYAD</sequence>
<proteinExistence type="predicted"/>